<gene>
    <name evidence="4" type="ORF">HXA33_02250</name>
</gene>
<dbReference type="SUPFAM" id="SSF51735">
    <property type="entry name" value="NAD(P)-binding Rossmann-fold domains"/>
    <property type="match status" value="1"/>
</dbReference>
<evidence type="ECO:0000256" key="1">
    <source>
        <dbReference type="ARBA" id="ARBA00010928"/>
    </source>
</evidence>
<keyword evidence="5" id="KW-1185">Reference proteome</keyword>
<dbReference type="SUPFAM" id="SSF55347">
    <property type="entry name" value="Glyceraldehyde-3-phosphate dehydrogenase-like, C-terminal domain"/>
    <property type="match status" value="1"/>
</dbReference>
<comment type="similarity">
    <text evidence="1">Belongs to the Gfo/Idh/MocA family.</text>
</comment>
<evidence type="ECO:0000259" key="3">
    <source>
        <dbReference type="Pfam" id="PF02894"/>
    </source>
</evidence>
<dbReference type="Gene3D" id="3.40.50.720">
    <property type="entry name" value="NAD(P)-binding Rossmann-like Domain"/>
    <property type="match status" value="1"/>
</dbReference>
<comment type="caution">
    <text evidence="4">The sequence shown here is derived from an EMBL/GenBank/DDBJ whole genome shotgun (WGS) entry which is preliminary data.</text>
</comment>
<dbReference type="InterPro" id="IPR004104">
    <property type="entry name" value="Gfo/Idh/MocA-like_OxRdtase_C"/>
</dbReference>
<dbReference type="RefSeq" id="WP_257820051.1">
    <property type="nucleotide sequence ID" value="NZ_JABXYM010000001.1"/>
</dbReference>
<dbReference type="EMBL" id="JABXYM010000001">
    <property type="protein sequence ID" value="MCR6095354.1"/>
    <property type="molecule type" value="Genomic_DNA"/>
</dbReference>
<proteinExistence type="inferred from homology"/>
<reference evidence="4" key="1">
    <citation type="submission" date="2020-06" db="EMBL/GenBank/DDBJ databases">
        <title>Insight into the genomes of haloalkaliphilic bacilli from Kenyan soda lakes.</title>
        <authorList>
            <person name="Mwirichia R."/>
            <person name="Villamizar G.C."/>
            <person name="Poehlein A."/>
            <person name="Mugweru J."/>
            <person name="Kipnyargis A."/>
            <person name="Kiplimo D."/>
            <person name="Orwa P."/>
            <person name="Daniel R."/>
        </authorList>
    </citation>
    <scope>NUCLEOTIDE SEQUENCE</scope>
    <source>
        <strain evidence="4">B1096_S55</strain>
    </source>
</reference>
<dbReference type="Pfam" id="PF02894">
    <property type="entry name" value="GFO_IDH_MocA_C"/>
    <property type="match status" value="1"/>
</dbReference>
<dbReference type="AlphaFoldDB" id="A0A9Q4AZ63"/>
<dbReference type="InterPro" id="IPR051450">
    <property type="entry name" value="Gfo/Idh/MocA_Oxidoreductases"/>
</dbReference>
<dbReference type="Gene3D" id="3.30.360.10">
    <property type="entry name" value="Dihydrodipicolinate Reductase, domain 2"/>
    <property type="match status" value="1"/>
</dbReference>
<dbReference type="InterPro" id="IPR036291">
    <property type="entry name" value="NAD(P)-bd_dom_sf"/>
</dbReference>
<dbReference type="GO" id="GO:0000166">
    <property type="term" value="F:nucleotide binding"/>
    <property type="evidence" value="ECO:0007669"/>
    <property type="project" value="InterPro"/>
</dbReference>
<dbReference type="PANTHER" id="PTHR43377:SF2">
    <property type="entry name" value="BINDING ROSSMANN FOLD OXIDOREDUCTASE, PUTATIVE (AFU_ORTHOLOGUE AFUA_4G00560)-RELATED"/>
    <property type="match status" value="1"/>
</dbReference>
<evidence type="ECO:0000259" key="2">
    <source>
        <dbReference type="Pfam" id="PF01408"/>
    </source>
</evidence>
<feature type="domain" description="Gfo/Idh/MocA-like oxidoreductase C-terminal" evidence="3">
    <location>
        <begin position="142"/>
        <end position="423"/>
    </location>
</feature>
<dbReference type="PANTHER" id="PTHR43377">
    <property type="entry name" value="BILIVERDIN REDUCTASE A"/>
    <property type="match status" value="1"/>
</dbReference>
<dbReference type="Proteomes" id="UP001057753">
    <property type="component" value="Unassembled WGS sequence"/>
</dbReference>
<name>A0A9Q4AZ63_SALAG</name>
<evidence type="ECO:0000313" key="5">
    <source>
        <dbReference type="Proteomes" id="UP001057753"/>
    </source>
</evidence>
<accession>A0A9Q4AZ63</accession>
<dbReference type="InterPro" id="IPR000683">
    <property type="entry name" value="Gfo/Idh/MocA-like_OxRdtase_N"/>
</dbReference>
<sequence length="437" mass="49598">MNKRIVICGVSNRSMGMFIEPCLNRFYESNRIVGLLDKDVKRVAICKERFPSLNELPAYQPDQFEQMIDETNANTVIVAGRDDTHVDYIVKGLKHGLNVITEKPMVTTAADAAKVMKAEKQSKGNVLVTFNYRYNAFHRKIKELLLAGKVGRVTSVDLNWYIDTYHGASYFKRWNRKREYSGGLSIHKSTHHFDLVNWWLDQIPEQVFAYGALNYYGEEGEHNPSNKTGRYCATCDERSSCPYYTRWFSRSNGTVSVKDDHLQANSFEDAYFDYTDYRPDQCIFDNDISIEDTYTATVKYKGGALLSYSINFSLPYEGYRLAINGTHGRIETTEFHEPSRVPFPIPEQTIDYFPLFGGKETIHVVQSEGGHGGGDPLIQEDLFLGEHPNRAYDILAGAEAGAWSIAIGEAVWKSAKENKPYCVASLLQNEQGGQQIK</sequence>
<dbReference type="Pfam" id="PF01408">
    <property type="entry name" value="GFO_IDH_MocA"/>
    <property type="match status" value="1"/>
</dbReference>
<evidence type="ECO:0000313" key="4">
    <source>
        <dbReference type="EMBL" id="MCR6095354.1"/>
    </source>
</evidence>
<feature type="domain" description="Gfo/Idh/MocA-like oxidoreductase N-terminal" evidence="2">
    <location>
        <begin position="4"/>
        <end position="129"/>
    </location>
</feature>
<organism evidence="4 5">
    <name type="scientific">Salipaludibacillus agaradhaerens</name>
    <name type="common">Bacillus agaradhaerens</name>
    <dbReference type="NCBI Taxonomy" id="76935"/>
    <lineage>
        <taxon>Bacteria</taxon>
        <taxon>Bacillati</taxon>
        <taxon>Bacillota</taxon>
        <taxon>Bacilli</taxon>
        <taxon>Bacillales</taxon>
        <taxon>Bacillaceae</taxon>
    </lineage>
</organism>
<protein>
    <submittedName>
        <fullName evidence="4">Gfo/Idh/MocA family oxidoreductase</fullName>
    </submittedName>
</protein>